<feature type="transmembrane region" description="Helical" evidence="2">
    <location>
        <begin position="517"/>
        <end position="537"/>
    </location>
</feature>
<gene>
    <name evidence="3" type="ORF">PR048_024687</name>
</gene>
<accession>A0ABQ9GPA7</accession>
<feature type="transmembrane region" description="Helical" evidence="2">
    <location>
        <begin position="481"/>
        <end position="505"/>
    </location>
</feature>
<comment type="caution">
    <text evidence="3">The sequence shown here is derived from an EMBL/GenBank/DDBJ whole genome shotgun (WGS) entry which is preliminary data.</text>
</comment>
<evidence type="ECO:0000313" key="3">
    <source>
        <dbReference type="EMBL" id="KAJ8873851.1"/>
    </source>
</evidence>
<keyword evidence="4" id="KW-1185">Reference proteome</keyword>
<feature type="region of interest" description="Disordered" evidence="1">
    <location>
        <begin position="759"/>
        <end position="787"/>
    </location>
</feature>
<protein>
    <submittedName>
        <fullName evidence="3">Uncharacterized protein</fullName>
    </submittedName>
</protein>
<feature type="transmembrane region" description="Helical" evidence="2">
    <location>
        <begin position="578"/>
        <end position="599"/>
    </location>
</feature>
<keyword evidence="2" id="KW-0812">Transmembrane</keyword>
<feature type="transmembrane region" description="Helical" evidence="2">
    <location>
        <begin position="644"/>
        <end position="666"/>
    </location>
</feature>
<evidence type="ECO:0000256" key="1">
    <source>
        <dbReference type="SAM" id="MobiDB-lite"/>
    </source>
</evidence>
<keyword evidence="2" id="KW-0472">Membrane</keyword>
<dbReference type="Proteomes" id="UP001159363">
    <property type="component" value="Chromosome 9"/>
</dbReference>
<dbReference type="EMBL" id="JARBHB010000010">
    <property type="protein sequence ID" value="KAJ8873851.1"/>
    <property type="molecule type" value="Genomic_DNA"/>
</dbReference>
<evidence type="ECO:0000313" key="4">
    <source>
        <dbReference type="Proteomes" id="UP001159363"/>
    </source>
</evidence>
<feature type="region of interest" description="Disordered" evidence="1">
    <location>
        <begin position="941"/>
        <end position="995"/>
    </location>
</feature>
<feature type="transmembrane region" description="Helical" evidence="2">
    <location>
        <begin position="549"/>
        <end position="572"/>
    </location>
</feature>
<keyword evidence="2" id="KW-1133">Transmembrane helix</keyword>
<reference evidence="3 4" key="1">
    <citation type="submission" date="2023-02" db="EMBL/GenBank/DDBJ databases">
        <title>LHISI_Scaffold_Assembly.</title>
        <authorList>
            <person name="Stuart O.P."/>
            <person name="Cleave R."/>
            <person name="Magrath M.J.L."/>
            <person name="Mikheyev A.S."/>
        </authorList>
    </citation>
    <scope>NUCLEOTIDE SEQUENCE [LARGE SCALE GENOMIC DNA]</scope>
    <source>
        <strain evidence="3">Daus_M_001</strain>
        <tissue evidence="3">Leg muscle</tissue>
    </source>
</reference>
<feature type="region of interest" description="Disordered" evidence="1">
    <location>
        <begin position="1"/>
        <end position="32"/>
    </location>
</feature>
<name>A0ABQ9GPA7_9NEOP</name>
<organism evidence="3 4">
    <name type="scientific">Dryococelus australis</name>
    <dbReference type="NCBI Taxonomy" id="614101"/>
    <lineage>
        <taxon>Eukaryota</taxon>
        <taxon>Metazoa</taxon>
        <taxon>Ecdysozoa</taxon>
        <taxon>Arthropoda</taxon>
        <taxon>Hexapoda</taxon>
        <taxon>Insecta</taxon>
        <taxon>Pterygota</taxon>
        <taxon>Neoptera</taxon>
        <taxon>Polyneoptera</taxon>
        <taxon>Phasmatodea</taxon>
        <taxon>Verophasmatodea</taxon>
        <taxon>Anareolatae</taxon>
        <taxon>Phasmatidae</taxon>
        <taxon>Eurycanthinae</taxon>
        <taxon>Dryococelus</taxon>
    </lineage>
</organism>
<sequence length="1017" mass="113985">MQRQGKRQIPEKNPPADGIGRHNSHMRESGSDHCWESNQVRLDGRRIVPSVRKRFRLYNFIFPVDRSSSLTLACFSVVQQGMRFRSSLSLLGLNMWEYEHFSSIGCSWIILYVEGRDKLQKTAIMEDSHLTLKASSLLIVSPSSLTATQTYLPALWRVTFCNTRLWLLRIIRADMLWLSDTPCRTYPNAHVRTNYYDRLFLLLQVTSSVDFATAGYIHHRLSYCMLHRPWVGILWVMSDVGFATLDYVWLARVRAIAGYVGHGLGYRSLWWLWLGLLQIVGEFYNTFWHEVLWQLKKKEWPRNLDGMIRFFINILGLSFERMNTLYKGILLGIISYGVSVWYPNARLNDVYQGSASYCRVIPQDILEEERCSMLEEVDGRSASLARKKEKREASLEIWHERLYMSEKGRVTYSIFPDIKEMYRHNGIKTDYHMSHDNKTEKLQSQGKEPGIMETIAIETEYDLDKIHDYRERKIEKIVGQLWVMSAMSWLLWVTSAVDWAAVGYVGCGLGCCGLRRLWVGLLWATSAVGWASVGYVGSGLGFCGLCRQWVGLLWAMSAVGWASVGYVAVGWASVGYVAVGWASVGYVAVGWASVGYVAVDWAFAGYITVGWASVGYATVGWASVGYATVGWASVGYATVGWSSVGYVTVGWASVGYVTVGWAFPWVGRLSHFSHGLGGCKLGCRGLGFCGLCRSGLRFCGLCHSGLGYRELCRAWVGLGYCRFCRQLRQSWIGILWVTSSMCSASPGYIDIFVHTSPESPAQNNSADSAGLNTRGKTPAPAGQHRRRVHSKAFYDRARELVGDNSSARAALATSTQANPFFPAPLGSLTGCPVFLFPHCEPRSGRKKGVTGEGWADIAISACHGNTLLSPLIHSSQELLVVLFQHPTCQDHITSFCRTATTLANILHQQVPLALQRLRFPKLSHMYSTSSGIHKTQATVEKVNQSDGTTETRNRENQQVTRLQKSERNHRTCQRQNASDVRGSIHVSQGTTGNRALGKTNWRSSAIYRGVLYGDTAL</sequence>
<proteinExistence type="predicted"/>
<evidence type="ECO:0000256" key="2">
    <source>
        <dbReference type="SAM" id="Phobius"/>
    </source>
</evidence>
<feature type="compositionally biased region" description="Polar residues" evidence="1">
    <location>
        <begin position="759"/>
        <end position="775"/>
    </location>
</feature>